<reference evidence="10 11" key="1">
    <citation type="submission" date="2019-05" db="EMBL/GenBank/DDBJ databases">
        <authorList>
            <person name="Chen C."/>
        </authorList>
    </citation>
    <scope>NUCLEOTIDE SEQUENCE [LARGE SCALE GENOMIC DNA]</scope>
    <source>
        <strain evidence="10 11">HB172198</strain>
    </source>
</reference>
<comment type="subcellular location">
    <subcellularLocation>
        <location evidence="1">Cell membrane</location>
        <topology evidence="1">Multi-pass membrane protein</topology>
    </subcellularLocation>
</comment>
<proteinExistence type="inferred from homology"/>
<evidence type="ECO:0000256" key="5">
    <source>
        <dbReference type="ARBA" id="ARBA00022989"/>
    </source>
</evidence>
<keyword evidence="4 8" id="KW-0812">Transmembrane</keyword>
<name>A0A4P8XRX2_9BACL</name>
<feature type="transmembrane region" description="Helical" evidence="8">
    <location>
        <begin position="6"/>
        <end position="24"/>
    </location>
</feature>
<dbReference type="InterPro" id="IPR024528">
    <property type="entry name" value="ThrE_2"/>
</dbReference>
<evidence type="ECO:0000256" key="3">
    <source>
        <dbReference type="ARBA" id="ARBA00022519"/>
    </source>
</evidence>
<evidence type="ECO:0000259" key="9">
    <source>
        <dbReference type="Pfam" id="PF12821"/>
    </source>
</evidence>
<feature type="transmembrane region" description="Helical" evidence="8">
    <location>
        <begin position="54"/>
        <end position="74"/>
    </location>
</feature>
<keyword evidence="3" id="KW-0997">Cell inner membrane</keyword>
<evidence type="ECO:0000256" key="1">
    <source>
        <dbReference type="ARBA" id="ARBA00004651"/>
    </source>
</evidence>
<evidence type="ECO:0000256" key="4">
    <source>
        <dbReference type="ARBA" id="ARBA00022692"/>
    </source>
</evidence>
<dbReference type="InterPro" id="IPR050539">
    <property type="entry name" value="ThrE_Dicarb/AminoAcid_Exp"/>
</dbReference>
<evidence type="ECO:0000313" key="11">
    <source>
        <dbReference type="Proteomes" id="UP000300879"/>
    </source>
</evidence>
<dbReference type="EMBL" id="CP040396">
    <property type="protein sequence ID" value="QCT04720.1"/>
    <property type="molecule type" value="Genomic_DNA"/>
</dbReference>
<dbReference type="PANTHER" id="PTHR34390">
    <property type="entry name" value="UPF0442 PROTEIN YJJB-RELATED"/>
    <property type="match status" value="1"/>
</dbReference>
<dbReference type="AlphaFoldDB" id="A0A4P8XRX2"/>
<feature type="transmembrane region" description="Helical" evidence="8">
    <location>
        <begin position="31"/>
        <end position="48"/>
    </location>
</feature>
<evidence type="ECO:0000256" key="7">
    <source>
        <dbReference type="ARBA" id="ARBA00034125"/>
    </source>
</evidence>
<protein>
    <recommendedName>
        <fullName evidence="9">Threonine/Serine exporter ThrE domain-containing protein</fullName>
    </recommendedName>
</protein>
<organism evidence="10 11">
    <name type="scientific">Paenibacillus algicola</name>
    <dbReference type="NCBI Taxonomy" id="2565926"/>
    <lineage>
        <taxon>Bacteria</taxon>
        <taxon>Bacillati</taxon>
        <taxon>Bacillota</taxon>
        <taxon>Bacilli</taxon>
        <taxon>Bacillales</taxon>
        <taxon>Paenibacillaceae</taxon>
        <taxon>Paenibacillus</taxon>
    </lineage>
</organism>
<dbReference type="RefSeq" id="WP_138227383.1">
    <property type="nucleotide sequence ID" value="NZ_CP040396.1"/>
</dbReference>
<feature type="transmembrane region" description="Helical" evidence="8">
    <location>
        <begin position="81"/>
        <end position="102"/>
    </location>
</feature>
<dbReference type="KEGG" id="palo:E6C60_4015"/>
<dbReference type="PANTHER" id="PTHR34390:SF1">
    <property type="entry name" value="SUCCINATE TRANSPORTER SUBUNIT YJJB-RELATED"/>
    <property type="match status" value="1"/>
</dbReference>
<dbReference type="Pfam" id="PF12821">
    <property type="entry name" value="ThrE_2"/>
    <property type="match status" value="1"/>
</dbReference>
<evidence type="ECO:0000256" key="2">
    <source>
        <dbReference type="ARBA" id="ARBA00022475"/>
    </source>
</evidence>
<comment type="similarity">
    <text evidence="7">Belongs to the ThrE exporter (TC 2.A.79) family.</text>
</comment>
<keyword evidence="5 8" id="KW-1133">Transmembrane helix</keyword>
<feature type="domain" description="Threonine/Serine exporter ThrE" evidence="9">
    <location>
        <begin position="10"/>
        <end position="136"/>
    </location>
</feature>
<keyword evidence="6 8" id="KW-0472">Membrane</keyword>
<dbReference type="OrthoDB" id="9810047at2"/>
<dbReference type="GO" id="GO:0005886">
    <property type="term" value="C:plasma membrane"/>
    <property type="evidence" value="ECO:0007669"/>
    <property type="project" value="UniProtKB-SubCell"/>
</dbReference>
<gene>
    <name evidence="10" type="ORF">E6C60_4015</name>
</gene>
<keyword evidence="11" id="KW-1185">Reference proteome</keyword>
<accession>A0A4P8XRX2</accession>
<evidence type="ECO:0000313" key="10">
    <source>
        <dbReference type="EMBL" id="QCT04720.1"/>
    </source>
</evidence>
<keyword evidence="2" id="KW-1003">Cell membrane</keyword>
<sequence length="152" mass="16535">MEIHHALQHVLASFIASAGFGILFNAPRRALLQCGAAGAAGWMLYIWLQELEVLPVTATVVAAFWVTIISHYFAKVYRTPIIVFSVSGIIPLVPGGLAYDALRHVAMNQYDQAVSLGAQAFMISGAIGLGLVLAEVTNQLIRKWLPTRYLGR</sequence>
<dbReference type="GO" id="GO:0015744">
    <property type="term" value="P:succinate transport"/>
    <property type="evidence" value="ECO:0007669"/>
    <property type="project" value="TreeGrafter"/>
</dbReference>
<evidence type="ECO:0000256" key="6">
    <source>
        <dbReference type="ARBA" id="ARBA00023136"/>
    </source>
</evidence>
<dbReference type="Proteomes" id="UP000300879">
    <property type="component" value="Chromosome"/>
</dbReference>
<feature type="transmembrane region" description="Helical" evidence="8">
    <location>
        <begin position="114"/>
        <end position="134"/>
    </location>
</feature>
<evidence type="ECO:0000256" key="8">
    <source>
        <dbReference type="SAM" id="Phobius"/>
    </source>
</evidence>